<proteinExistence type="predicted"/>
<accession>A0A561TS81</accession>
<dbReference type="Proteomes" id="UP000317940">
    <property type="component" value="Unassembled WGS sequence"/>
</dbReference>
<protein>
    <recommendedName>
        <fullName evidence="3">Acyl carrier protein</fullName>
    </recommendedName>
</protein>
<comment type="caution">
    <text evidence="1">The sequence shown here is derived from an EMBL/GenBank/DDBJ whole genome shotgun (WGS) entry which is preliminary data.</text>
</comment>
<evidence type="ECO:0008006" key="3">
    <source>
        <dbReference type="Google" id="ProtNLM"/>
    </source>
</evidence>
<reference evidence="1 2" key="1">
    <citation type="submission" date="2019-06" db="EMBL/GenBank/DDBJ databases">
        <title>Sequencing the genomes of 1000 actinobacteria strains.</title>
        <authorList>
            <person name="Klenk H.-P."/>
        </authorList>
    </citation>
    <scope>NUCLEOTIDE SEQUENCE [LARGE SCALE GENOMIC DNA]</scope>
    <source>
        <strain evidence="1 2">DSM 44826</strain>
    </source>
</reference>
<evidence type="ECO:0000313" key="1">
    <source>
        <dbReference type="EMBL" id="TWF89962.1"/>
    </source>
</evidence>
<evidence type="ECO:0000313" key="2">
    <source>
        <dbReference type="Proteomes" id="UP000317940"/>
    </source>
</evidence>
<gene>
    <name evidence="1" type="ORF">FHX73_136</name>
</gene>
<dbReference type="EMBL" id="VIWT01000003">
    <property type="protein sequence ID" value="TWF89962.1"/>
    <property type="molecule type" value="Genomic_DNA"/>
</dbReference>
<keyword evidence="2" id="KW-1185">Reference proteome</keyword>
<sequence>MLPNRAEVVAMLAAFGQRAAAGVPEALGSLELTWLTAEFEQRYALELELSDEQFAAVRTVDDAVAVLRAAVLAAGAGAGAGAGADRTVGAARS</sequence>
<dbReference type="AlphaFoldDB" id="A0A561TS81"/>
<name>A0A561TS81_9ACTN</name>
<organism evidence="1 2">
    <name type="scientific">Kitasatospora viridis</name>
    <dbReference type="NCBI Taxonomy" id="281105"/>
    <lineage>
        <taxon>Bacteria</taxon>
        <taxon>Bacillati</taxon>
        <taxon>Actinomycetota</taxon>
        <taxon>Actinomycetes</taxon>
        <taxon>Kitasatosporales</taxon>
        <taxon>Streptomycetaceae</taxon>
        <taxon>Kitasatospora</taxon>
    </lineage>
</organism>